<dbReference type="EMBL" id="BAABWU010000017">
    <property type="protein sequence ID" value="GAA6197993.1"/>
    <property type="molecule type" value="Genomic_DNA"/>
</dbReference>
<keyword evidence="5" id="KW-0997">Cell inner membrane</keyword>
<evidence type="ECO:0000256" key="1">
    <source>
        <dbReference type="ARBA" id="ARBA00004377"/>
    </source>
</evidence>
<dbReference type="RefSeq" id="WP_353401811.1">
    <property type="nucleotide sequence ID" value="NZ_BAABWU010000017.1"/>
</dbReference>
<evidence type="ECO:0000256" key="3">
    <source>
        <dbReference type="ARBA" id="ARBA00022448"/>
    </source>
</evidence>
<dbReference type="Gene3D" id="3.30.1360.100">
    <property type="entry name" value="General secretion pathway protein M, EpsM"/>
    <property type="match status" value="1"/>
</dbReference>
<keyword evidence="3" id="KW-0813">Transport</keyword>
<accession>A0ABQ0AQ63</accession>
<evidence type="ECO:0000313" key="10">
    <source>
        <dbReference type="EMBL" id="GAA6197993.1"/>
    </source>
</evidence>
<keyword evidence="11" id="KW-1185">Reference proteome</keyword>
<evidence type="ECO:0000256" key="7">
    <source>
        <dbReference type="ARBA" id="ARBA00022927"/>
    </source>
</evidence>
<evidence type="ECO:0000256" key="2">
    <source>
        <dbReference type="ARBA" id="ARBA00010637"/>
    </source>
</evidence>
<evidence type="ECO:0000256" key="5">
    <source>
        <dbReference type="ARBA" id="ARBA00022519"/>
    </source>
</evidence>
<keyword evidence="6" id="KW-0812">Transmembrane</keyword>
<dbReference type="InterPro" id="IPR007690">
    <property type="entry name" value="T2SS_GspM"/>
</dbReference>
<comment type="subcellular location">
    <subcellularLocation>
        <location evidence="1">Cell inner membrane</location>
        <topology evidence="1">Single-pass membrane protein</topology>
    </subcellularLocation>
</comment>
<evidence type="ECO:0008006" key="12">
    <source>
        <dbReference type="Google" id="ProtNLM"/>
    </source>
</evidence>
<dbReference type="InterPro" id="IPR023229">
    <property type="entry name" value="T2SS_M_periplasmic_sf"/>
</dbReference>
<organism evidence="10 11">
    <name type="scientific">Pseudophaeobacter arcticus</name>
    <dbReference type="NCBI Taxonomy" id="385492"/>
    <lineage>
        <taxon>Bacteria</taxon>
        <taxon>Pseudomonadati</taxon>
        <taxon>Pseudomonadota</taxon>
        <taxon>Alphaproteobacteria</taxon>
        <taxon>Rhodobacterales</taxon>
        <taxon>Paracoccaceae</taxon>
        <taxon>Pseudophaeobacter</taxon>
    </lineage>
</organism>
<keyword evidence="9" id="KW-0472">Membrane</keyword>
<dbReference type="Proteomes" id="UP001441944">
    <property type="component" value="Unassembled WGS sequence"/>
</dbReference>
<sequence>MARLIDLLLSLNSRERGLLALLAVTAVLGLVFGGLLPLHEQRQSAEIAQHEARALEAWVVDRIAEKSTLTGGTSTIYPNPIGLSSIEQGLISAQLRPQLSALTRQDDNGLTLRFDQVDFLRLASWLSAVHPAWGYHFKNFRLEALEQPGQIAAWIELSPAQE</sequence>
<dbReference type="SUPFAM" id="SSF103054">
    <property type="entry name" value="General secretion pathway protein M, EpsM"/>
    <property type="match status" value="1"/>
</dbReference>
<proteinExistence type="inferred from homology"/>
<evidence type="ECO:0000256" key="4">
    <source>
        <dbReference type="ARBA" id="ARBA00022475"/>
    </source>
</evidence>
<name>A0ABQ0AQ63_9RHOB</name>
<comment type="similarity">
    <text evidence="2">Belongs to the GSP M family.</text>
</comment>
<comment type="caution">
    <text evidence="10">The sequence shown here is derived from an EMBL/GenBank/DDBJ whole genome shotgun (WGS) entry which is preliminary data.</text>
</comment>
<evidence type="ECO:0000256" key="6">
    <source>
        <dbReference type="ARBA" id="ARBA00022692"/>
    </source>
</evidence>
<keyword evidence="8" id="KW-1133">Transmembrane helix</keyword>
<keyword evidence="4" id="KW-1003">Cell membrane</keyword>
<gene>
    <name evidence="10" type="ORF">NBRC116598_34380</name>
</gene>
<evidence type="ECO:0000313" key="11">
    <source>
        <dbReference type="Proteomes" id="UP001441944"/>
    </source>
</evidence>
<evidence type="ECO:0000256" key="8">
    <source>
        <dbReference type="ARBA" id="ARBA00022989"/>
    </source>
</evidence>
<evidence type="ECO:0000256" key="9">
    <source>
        <dbReference type="ARBA" id="ARBA00023136"/>
    </source>
</evidence>
<reference evidence="10 11" key="1">
    <citation type="submission" date="2024-04" db="EMBL/GenBank/DDBJ databases">
        <title>Draft genome sequence of Pseudophaeobacter arcticus NBRC 116598.</title>
        <authorList>
            <person name="Miyakawa T."/>
            <person name="Kusuya Y."/>
            <person name="Miura T."/>
        </authorList>
    </citation>
    <scope>NUCLEOTIDE SEQUENCE [LARGE SCALE GENOMIC DNA]</scope>
    <source>
        <strain evidence="10 11">SU-CL00105</strain>
    </source>
</reference>
<dbReference type="Pfam" id="PF04612">
    <property type="entry name" value="T2SSM"/>
    <property type="match status" value="1"/>
</dbReference>
<keyword evidence="7" id="KW-0653">Protein transport</keyword>
<protein>
    <recommendedName>
        <fullName evidence="12">General secretion pathway protein M</fullName>
    </recommendedName>
</protein>